<accession>A0A3N1H243</accession>
<evidence type="ECO:0000313" key="2">
    <source>
        <dbReference type="Proteomes" id="UP000268727"/>
    </source>
</evidence>
<comment type="caution">
    <text evidence="1">The sequence shown here is derived from an EMBL/GenBank/DDBJ whole genome shotgun (WGS) entry which is preliminary data.</text>
</comment>
<reference evidence="1 2" key="1">
    <citation type="submission" date="2018-11" db="EMBL/GenBank/DDBJ databases">
        <title>Sequencing the genomes of 1000 actinobacteria strains.</title>
        <authorList>
            <person name="Klenk H.-P."/>
        </authorList>
    </citation>
    <scope>NUCLEOTIDE SEQUENCE [LARGE SCALE GENOMIC DNA]</scope>
    <source>
        <strain evidence="1 2">DSM 44231</strain>
    </source>
</reference>
<keyword evidence="2" id="KW-1185">Reference proteome</keyword>
<dbReference type="EMBL" id="RJKM01000001">
    <property type="protein sequence ID" value="ROP36559.1"/>
    <property type="molecule type" value="Genomic_DNA"/>
</dbReference>
<proteinExistence type="predicted"/>
<gene>
    <name evidence="1" type="ORF">EDD40_1833</name>
</gene>
<name>A0A3N1H243_9PSEU</name>
<organism evidence="1 2">
    <name type="scientific">Saccharothrix texasensis</name>
    <dbReference type="NCBI Taxonomy" id="103734"/>
    <lineage>
        <taxon>Bacteria</taxon>
        <taxon>Bacillati</taxon>
        <taxon>Actinomycetota</taxon>
        <taxon>Actinomycetes</taxon>
        <taxon>Pseudonocardiales</taxon>
        <taxon>Pseudonocardiaceae</taxon>
        <taxon>Saccharothrix</taxon>
    </lineage>
</organism>
<protein>
    <submittedName>
        <fullName evidence="1">Uncharacterized protein</fullName>
    </submittedName>
</protein>
<evidence type="ECO:0000313" key="1">
    <source>
        <dbReference type="EMBL" id="ROP36559.1"/>
    </source>
</evidence>
<dbReference type="Proteomes" id="UP000268727">
    <property type="component" value="Unassembled WGS sequence"/>
</dbReference>
<sequence length="391" mass="43597">MTTLEVARTTADRAPAGRRRVLLAPVTITPTKPLTPSHLKGLFWTDVVQRATEPLADVTHRSSHTVFDPCEQTAGFWEYLDRTVGDVDYSCLSEDEIGRLYVRYRTNGERAPFSACLPYLDAIERHGWVHPASTRLLELRADQYRRLGLRDPGGLTEHQPPALTLDEAIDRLHEADLCLDLRPNGGPVFVDATRDGLPLRQIVAADGRPNYLACALRDLLPLVTEHDETVLLYDRGLEPDYLLLQRVLARTGGRPVHRVPLGRVPVDGTIASARHGGWQGTSARDLLERFAPRHDPAALKLGMRLYFVGVLGPGDHDSFRVDLLDRNLTRARKLLDTAEDVGWDRVLDLLSGLRGVRGETREHVDAYRLTTGLLGRHGPPPSRELLEAVFA</sequence>
<dbReference type="RefSeq" id="WP_211348124.1">
    <property type="nucleotide sequence ID" value="NZ_RJKM01000001.1"/>
</dbReference>
<dbReference type="AlphaFoldDB" id="A0A3N1H243"/>